<dbReference type="EMBL" id="UINC01061556">
    <property type="protein sequence ID" value="SVB87261.1"/>
    <property type="molecule type" value="Genomic_DNA"/>
</dbReference>
<keyword evidence="1" id="KW-1133">Transmembrane helix</keyword>
<dbReference type="InterPro" id="IPR013766">
    <property type="entry name" value="Thioredoxin_domain"/>
</dbReference>
<dbReference type="CDD" id="cd02966">
    <property type="entry name" value="TlpA_like_family"/>
    <property type="match status" value="1"/>
</dbReference>
<sequence>MSDTVPSVPPEAVLPAADAASQPKPCGKAFASLLLGIFGCVLGGMAYAGLIWTPGDSANVQLTGNLNQMQDVIVADTKERGMKMFFATFGQWFGFLGAGLGLVGLIQGITHLYQAGIRLVVPKRWLASFGSFFSFIACLSIVAGLKHGYAANVGLHVENANEAFDRVGQVTKVMKQAQDIAEGKAPPKEGLGMEAFGIGENLFSGLLNPVTQLWTEDYLNRHAPDIEFYATDGRGYSLKNSKNTRVILVLIKSASPDCRNAVSGLNQLFNEFSLGDLRILAVSQEPSANLDAFVKQTGAKFPVGKAAVLPTEPYGDVQSFPTYFILDREGIIEKILIGPQPVGNLRAAAKGP</sequence>
<keyword evidence="1" id="KW-0812">Transmembrane</keyword>
<evidence type="ECO:0000259" key="2">
    <source>
        <dbReference type="PROSITE" id="PS51352"/>
    </source>
</evidence>
<accession>A0A382HL88</accession>
<feature type="domain" description="Thioredoxin" evidence="2">
    <location>
        <begin position="217"/>
        <end position="352"/>
    </location>
</feature>
<dbReference type="InterPro" id="IPR036249">
    <property type="entry name" value="Thioredoxin-like_sf"/>
</dbReference>
<protein>
    <recommendedName>
        <fullName evidence="2">Thioredoxin domain-containing protein</fullName>
    </recommendedName>
</protein>
<feature type="transmembrane region" description="Helical" evidence="1">
    <location>
        <begin position="30"/>
        <end position="52"/>
    </location>
</feature>
<dbReference type="PROSITE" id="PS51352">
    <property type="entry name" value="THIOREDOXIN_2"/>
    <property type="match status" value="1"/>
</dbReference>
<name>A0A382HL88_9ZZZZ</name>
<organism evidence="3">
    <name type="scientific">marine metagenome</name>
    <dbReference type="NCBI Taxonomy" id="408172"/>
    <lineage>
        <taxon>unclassified sequences</taxon>
        <taxon>metagenomes</taxon>
        <taxon>ecological metagenomes</taxon>
    </lineage>
</organism>
<reference evidence="3" key="1">
    <citation type="submission" date="2018-05" db="EMBL/GenBank/DDBJ databases">
        <authorList>
            <person name="Lanie J.A."/>
            <person name="Ng W.-L."/>
            <person name="Kazmierczak K.M."/>
            <person name="Andrzejewski T.M."/>
            <person name="Davidsen T.M."/>
            <person name="Wayne K.J."/>
            <person name="Tettelin H."/>
            <person name="Glass J.I."/>
            <person name="Rusch D."/>
            <person name="Podicherti R."/>
            <person name="Tsui H.-C.T."/>
            <person name="Winkler M.E."/>
        </authorList>
    </citation>
    <scope>NUCLEOTIDE SEQUENCE</scope>
</reference>
<keyword evidence="1" id="KW-0472">Membrane</keyword>
<dbReference type="GO" id="GO:0016491">
    <property type="term" value="F:oxidoreductase activity"/>
    <property type="evidence" value="ECO:0007669"/>
    <property type="project" value="InterPro"/>
</dbReference>
<feature type="transmembrane region" description="Helical" evidence="1">
    <location>
        <begin position="92"/>
        <end position="113"/>
    </location>
</feature>
<dbReference type="Pfam" id="PF00578">
    <property type="entry name" value="AhpC-TSA"/>
    <property type="match status" value="1"/>
</dbReference>
<dbReference type="SUPFAM" id="SSF52833">
    <property type="entry name" value="Thioredoxin-like"/>
    <property type="match status" value="1"/>
</dbReference>
<dbReference type="AlphaFoldDB" id="A0A382HL88"/>
<evidence type="ECO:0000256" key="1">
    <source>
        <dbReference type="SAM" id="Phobius"/>
    </source>
</evidence>
<feature type="transmembrane region" description="Helical" evidence="1">
    <location>
        <begin position="125"/>
        <end position="145"/>
    </location>
</feature>
<dbReference type="InterPro" id="IPR000866">
    <property type="entry name" value="AhpC/TSA"/>
</dbReference>
<proteinExistence type="predicted"/>
<gene>
    <name evidence="3" type="ORF">METZ01_LOCUS240115</name>
</gene>
<evidence type="ECO:0000313" key="3">
    <source>
        <dbReference type="EMBL" id="SVB87261.1"/>
    </source>
</evidence>
<dbReference type="Gene3D" id="3.40.30.10">
    <property type="entry name" value="Glutaredoxin"/>
    <property type="match status" value="1"/>
</dbReference>
<dbReference type="GO" id="GO:0016209">
    <property type="term" value="F:antioxidant activity"/>
    <property type="evidence" value="ECO:0007669"/>
    <property type="project" value="InterPro"/>
</dbReference>